<proteinExistence type="predicted"/>
<organism evidence="1 2">
    <name type="scientific">Bauhinia variegata</name>
    <name type="common">Purple orchid tree</name>
    <name type="synonym">Phanera variegata</name>
    <dbReference type="NCBI Taxonomy" id="167791"/>
    <lineage>
        <taxon>Eukaryota</taxon>
        <taxon>Viridiplantae</taxon>
        <taxon>Streptophyta</taxon>
        <taxon>Embryophyta</taxon>
        <taxon>Tracheophyta</taxon>
        <taxon>Spermatophyta</taxon>
        <taxon>Magnoliopsida</taxon>
        <taxon>eudicotyledons</taxon>
        <taxon>Gunneridae</taxon>
        <taxon>Pentapetalae</taxon>
        <taxon>rosids</taxon>
        <taxon>fabids</taxon>
        <taxon>Fabales</taxon>
        <taxon>Fabaceae</taxon>
        <taxon>Cercidoideae</taxon>
        <taxon>Cercideae</taxon>
        <taxon>Bauhiniinae</taxon>
        <taxon>Bauhinia</taxon>
    </lineage>
</organism>
<keyword evidence="2" id="KW-1185">Reference proteome</keyword>
<comment type="caution">
    <text evidence="1">The sequence shown here is derived from an EMBL/GenBank/DDBJ whole genome shotgun (WGS) entry which is preliminary data.</text>
</comment>
<dbReference type="EMBL" id="CM039429">
    <property type="protein sequence ID" value="KAI4349692.1"/>
    <property type="molecule type" value="Genomic_DNA"/>
</dbReference>
<accession>A0ACB9PLQ8</accession>
<reference evidence="1 2" key="1">
    <citation type="journal article" date="2022" name="DNA Res.">
        <title>Chromosomal-level genome assembly of the orchid tree Bauhinia variegata (Leguminosae; Cercidoideae) supports the allotetraploid origin hypothesis of Bauhinia.</title>
        <authorList>
            <person name="Zhong Y."/>
            <person name="Chen Y."/>
            <person name="Zheng D."/>
            <person name="Pang J."/>
            <person name="Liu Y."/>
            <person name="Luo S."/>
            <person name="Meng S."/>
            <person name="Qian L."/>
            <person name="Wei D."/>
            <person name="Dai S."/>
            <person name="Zhou R."/>
        </authorList>
    </citation>
    <scope>NUCLEOTIDE SEQUENCE [LARGE SCALE GENOMIC DNA]</scope>
    <source>
        <strain evidence="1">BV-YZ2020</strain>
    </source>
</reference>
<sequence>MAFSPIPLLAIYVLLLSSATDTYSTQALQKPKSEHERLLSTTIAIQGIVYCKSGSKLLPLQGAVTRITCEVADKYGFEMAPFSFLSGATDEKGYFFATLCPSEVADKGELHKCRAFLEMSPLDNCSVPTDENKGISGAELDSYRFLSEKKMKLYTLRPFFFTSEQPTSASPSDGY</sequence>
<evidence type="ECO:0000313" key="1">
    <source>
        <dbReference type="EMBL" id="KAI4349692.1"/>
    </source>
</evidence>
<gene>
    <name evidence="1" type="ORF">L6164_010254</name>
</gene>
<evidence type="ECO:0000313" key="2">
    <source>
        <dbReference type="Proteomes" id="UP000828941"/>
    </source>
</evidence>
<name>A0ACB9PLQ8_BAUVA</name>
<dbReference type="Proteomes" id="UP000828941">
    <property type="component" value="Chromosome 4"/>
</dbReference>
<protein>
    <submittedName>
        <fullName evidence="1">Uncharacterized protein</fullName>
    </submittedName>
</protein>